<dbReference type="Gene3D" id="3.40.720.10">
    <property type="entry name" value="Alkaline Phosphatase, subunit A"/>
    <property type="match status" value="1"/>
</dbReference>
<evidence type="ECO:0000256" key="1">
    <source>
        <dbReference type="ARBA" id="ARBA00008779"/>
    </source>
</evidence>
<name>A0A3N4Q9P5_9BACT</name>
<dbReference type="PANTHER" id="PTHR42693">
    <property type="entry name" value="ARYLSULFATASE FAMILY MEMBER"/>
    <property type="match status" value="1"/>
</dbReference>
<protein>
    <submittedName>
        <fullName evidence="6">Arylsulfatase</fullName>
    </submittedName>
</protein>
<dbReference type="PROSITE" id="PS00149">
    <property type="entry name" value="SULFATASE_2"/>
    <property type="match status" value="1"/>
</dbReference>
<dbReference type="Pfam" id="PF14707">
    <property type="entry name" value="Sulfatase_C"/>
    <property type="match status" value="1"/>
</dbReference>
<organism evidence="6 7">
    <name type="scientific">Chitinophaga lutea</name>
    <dbReference type="NCBI Taxonomy" id="2488634"/>
    <lineage>
        <taxon>Bacteria</taxon>
        <taxon>Pseudomonadati</taxon>
        <taxon>Bacteroidota</taxon>
        <taxon>Chitinophagia</taxon>
        <taxon>Chitinophagales</taxon>
        <taxon>Chitinophagaceae</taxon>
        <taxon>Chitinophaga</taxon>
    </lineage>
</organism>
<keyword evidence="7" id="KW-1185">Reference proteome</keyword>
<dbReference type="InterPro" id="IPR050738">
    <property type="entry name" value="Sulfatase"/>
</dbReference>
<comment type="similarity">
    <text evidence="1">Belongs to the sulfatase family.</text>
</comment>
<keyword evidence="3" id="KW-0378">Hydrolase</keyword>
<evidence type="ECO:0000256" key="2">
    <source>
        <dbReference type="ARBA" id="ARBA00022723"/>
    </source>
</evidence>
<dbReference type="AlphaFoldDB" id="A0A3N4Q9P5"/>
<evidence type="ECO:0000256" key="3">
    <source>
        <dbReference type="ARBA" id="ARBA00022801"/>
    </source>
</evidence>
<dbReference type="InterPro" id="IPR000917">
    <property type="entry name" value="Sulfatase_N"/>
</dbReference>
<evidence type="ECO:0000313" key="7">
    <source>
        <dbReference type="Proteomes" id="UP000278351"/>
    </source>
</evidence>
<dbReference type="Proteomes" id="UP000278351">
    <property type="component" value="Unassembled WGS sequence"/>
</dbReference>
<dbReference type="CDD" id="cd16026">
    <property type="entry name" value="GALNS_like"/>
    <property type="match status" value="1"/>
</dbReference>
<keyword evidence="2" id="KW-0479">Metal-binding</keyword>
<dbReference type="Gene3D" id="3.30.1120.10">
    <property type="match status" value="1"/>
</dbReference>
<reference evidence="6 7" key="1">
    <citation type="submission" date="2018-11" db="EMBL/GenBank/DDBJ databases">
        <title>Chitinophaga lutea sp.nov., isolate from arsenic contaminated soil.</title>
        <authorList>
            <person name="Zong Y."/>
        </authorList>
    </citation>
    <scope>NUCLEOTIDE SEQUENCE [LARGE SCALE GENOMIC DNA]</scope>
    <source>
        <strain evidence="6 7">ZY74</strain>
    </source>
</reference>
<dbReference type="GO" id="GO:0004065">
    <property type="term" value="F:arylsulfatase activity"/>
    <property type="evidence" value="ECO:0007669"/>
    <property type="project" value="TreeGrafter"/>
</dbReference>
<dbReference type="PANTHER" id="PTHR42693:SF53">
    <property type="entry name" value="ENDO-4-O-SULFATASE"/>
    <property type="match status" value="1"/>
</dbReference>
<feature type="domain" description="Sulfatase N-terminal" evidence="5">
    <location>
        <begin position="30"/>
        <end position="350"/>
    </location>
</feature>
<evidence type="ECO:0000256" key="4">
    <source>
        <dbReference type="ARBA" id="ARBA00022837"/>
    </source>
</evidence>
<dbReference type="GO" id="GO:0046872">
    <property type="term" value="F:metal ion binding"/>
    <property type="evidence" value="ECO:0007669"/>
    <property type="project" value="UniProtKB-KW"/>
</dbReference>
<keyword evidence="4" id="KW-0106">Calcium</keyword>
<dbReference type="EMBL" id="RPDH01000001">
    <property type="protein sequence ID" value="RPE12720.1"/>
    <property type="molecule type" value="Genomic_DNA"/>
</dbReference>
<sequence>MIKKILAAGLLAVTAAAVCSFIPPKPAPAPNVVVIFMDDMGYGDPAVYGGGPYKTPNLDRMAARGIRFTHFYAAQAVCSASRAGLLTGCYPNRIGIHGALWPTAPTALSNEEETIAELLKAKGYSTGMVGKWHLGSKPPFLPLQHGFDEYLGLPYSNDMWPVHYDGKPITDTANNRGKYPPLPLIEGNNTIRIIKTLDDQAELTSLYTERACRFIKAHKNKPFFLYMAHSMPHVPIAVSQKYKGRSGAGLFGDLMEELDASVGAVMKTLEENGLDKNTLVIFTSDNGPWLNYGNHAGNTGGLREGKGTSFEGGQRVPCLMQWPAQIPAGIVSNAVASTIDILPTVATICGAKLPARKIDGLNILPLLKQEKGANPRDHFVYYYGVNSLEAIRKGKYKLVFPHKARTYKNNLPGYDGFPGAQPNIPVPLALYDLSSDPGETLDVQKQFPDVVKELEALADQYRQTLGDDLKDIKGTERREPGKVAMK</sequence>
<dbReference type="InterPro" id="IPR017850">
    <property type="entry name" value="Alkaline_phosphatase_core_sf"/>
</dbReference>
<comment type="caution">
    <text evidence="6">The sequence shown here is derived from an EMBL/GenBank/DDBJ whole genome shotgun (WGS) entry which is preliminary data.</text>
</comment>
<dbReference type="OrthoDB" id="9764377at2"/>
<dbReference type="SUPFAM" id="SSF53649">
    <property type="entry name" value="Alkaline phosphatase-like"/>
    <property type="match status" value="1"/>
</dbReference>
<accession>A0A3N4Q9P5</accession>
<dbReference type="Pfam" id="PF00884">
    <property type="entry name" value="Sulfatase"/>
    <property type="match status" value="1"/>
</dbReference>
<dbReference type="RefSeq" id="WP_123845234.1">
    <property type="nucleotide sequence ID" value="NZ_RPDH01000001.1"/>
</dbReference>
<evidence type="ECO:0000259" key="5">
    <source>
        <dbReference type="Pfam" id="PF00884"/>
    </source>
</evidence>
<proteinExistence type="inferred from homology"/>
<evidence type="ECO:0000313" key="6">
    <source>
        <dbReference type="EMBL" id="RPE12720.1"/>
    </source>
</evidence>
<dbReference type="InterPro" id="IPR024607">
    <property type="entry name" value="Sulfatase_CS"/>
</dbReference>
<gene>
    <name evidence="6" type="ORF">EGT74_04020</name>
</gene>